<name>A0ACB8TBV1_9AGAM</name>
<comment type="caution">
    <text evidence="1">The sequence shown here is derived from an EMBL/GenBank/DDBJ whole genome shotgun (WGS) entry which is preliminary data.</text>
</comment>
<keyword evidence="2" id="KW-1185">Reference proteome</keyword>
<gene>
    <name evidence="1" type="ORF">BV25DRAFT_1913669</name>
</gene>
<evidence type="ECO:0000313" key="2">
    <source>
        <dbReference type="Proteomes" id="UP000814140"/>
    </source>
</evidence>
<protein>
    <submittedName>
        <fullName evidence="1">Uncharacterized protein</fullName>
    </submittedName>
</protein>
<proteinExistence type="predicted"/>
<accession>A0ACB8TBV1</accession>
<evidence type="ECO:0000313" key="1">
    <source>
        <dbReference type="EMBL" id="KAI0065656.1"/>
    </source>
</evidence>
<reference evidence="1" key="1">
    <citation type="submission" date="2021-03" db="EMBL/GenBank/DDBJ databases">
        <authorList>
            <consortium name="DOE Joint Genome Institute"/>
            <person name="Ahrendt S."/>
            <person name="Looney B.P."/>
            <person name="Miyauchi S."/>
            <person name="Morin E."/>
            <person name="Drula E."/>
            <person name="Courty P.E."/>
            <person name="Chicoki N."/>
            <person name="Fauchery L."/>
            <person name="Kohler A."/>
            <person name="Kuo A."/>
            <person name="Labutti K."/>
            <person name="Pangilinan J."/>
            <person name="Lipzen A."/>
            <person name="Riley R."/>
            <person name="Andreopoulos W."/>
            <person name="He G."/>
            <person name="Johnson J."/>
            <person name="Barry K.W."/>
            <person name="Grigoriev I.V."/>
            <person name="Nagy L."/>
            <person name="Hibbett D."/>
            <person name="Henrissat B."/>
            <person name="Matheny P.B."/>
            <person name="Labbe J."/>
            <person name="Martin F."/>
        </authorList>
    </citation>
    <scope>NUCLEOTIDE SEQUENCE</scope>
    <source>
        <strain evidence="1">HHB10654</strain>
    </source>
</reference>
<organism evidence="1 2">
    <name type="scientific">Artomyces pyxidatus</name>
    <dbReference type="NCBI Taxonomy" id="48021"/>
    <lineage>
        <taxon>Eukaryota</taxon>
        <taxon>Fungi</taxon>
        <taxon>Dikarya</taxon>
        <taxon>Basidiomycota</taxon>
        <taxon>Agaricomycotina</taxon>
        <taxon>Agaricomycetes</taxon>
        <taxon>Russulales</taxon>
        <taxon>Auriscalpiaceae</taxon>
        <taxon>Artomyces</taxon>
    </lineage>
</organism>
<reference evidence="1" key="2">
    <citation type="journal article" date="2022" name="New Phytol.">
        <title>Evolutionary transition to the ectomycorrhizal habit in the genomes of a hyperdiverse lineage of mushroom-forming fungi.</title>
        <authorList>
            <person name="Looney B."/>
            <person name="Miyauchi S."/>
            <person name="Morin E."/>
            <person name="Drula E."/>
            <person name="Courty P.E."/>
            <person name="Kohler A."/>
            <person name="Kuo A."/>
            <person name="LaButti K."/>
            <person name="Pangilinan J."/>
            <person name="Lipzen A."/>
            <person name="Riley R."/>
            <person name="Andreopoulos W."/>
            <person name="He G."/>
            <person name="Johnson J."/>
            <person name="Nolan M."/>
            <person name="Tritt A."/>
            <person name="Barry K.W."/>
            <person name="Grigoriev I.V."/>
            <person name="Nagy L.G."/>
            <person name="Hibbett D."/>
            <person name="Henrissat B."/>
            <person name="Matheny P.B."/>
            <person name="Labbe J."/>
            <person name="Martin F.M."/>
        </authorList>
    </citation>
    <scope>NUCLEOTIDE SEQUENCE</scope>
    <source>
        <strain evidence="1">HHB10654</strain>
    </source>
</reference>
<dbReference type="EMBL" id="MU277195">
    <property type="protein sequence ID" value="KAI0065656.1"/>
    <property type="molecule type" value="Genomic_DNA"/>
</dbReference>
<sequence length="200" mass="22858">MTYGHGLRHLEKAIMMRKAPLKKKAQKYLSEARKKFFNEAQEAEIGPEANESGTGLVTIDAFHFRHWDLMTTASFYTWPHHDANGLCTWASVRDGCKFWGIVRFKSNKVASCKKLQKDFELFVIVLEPGSTIIMPPGAWHVVYTPINTIITGGHLLSYNTFHLTQWSRKFDSVVEEASNADHVGMRRTIARMALALKYLR</sequence>
<dbReference type="Proteomes" id="UP000814140">
    <property type="component" value="Unassembled WGS sequence"/>
</dbReference>